<evidence type="ECO:0000313" key="1">
    <source>
        <dbReference type="EMBL" id="MBA8880249.1"/>
    </source>
</evidence>
<organism evidence="1 2">
    <name type="scientific">Phyllobacterium myrsinacearum</name>
    <dbReference type="NCBI Taxonomy" id="28101"/>
    <lineage>
        <taxon>Bacteria</taxon>
        <taxon>Pseudomonadati</taxon>
        <taxon>Pseudomonadota</taxon>
        <taxon>Alphaproteobacteria</taxon>
        <taxon>Hyphomicrobiales</taxon>
        <taxon>Phyllobacteriaceae</taxon>
        <taxon>Phyllobacterium</taxon>
    </lineage>
</organism>
<evidence type="ECO:0000313" key="2">
    <source>
        <dbReference type="Proteomes" id="UP000549052"/>
    </source>
</evidence>
<reference evidence="1 2" key="1">
    <citation type="submission" date="2020-07" db="EMBL/GenBank/DDBJ databases">
        <title>Genomic Encyclopedia of Type Strains, Phase IV (KMG-V): Genome sequencing to study the core and pangenomes of soil and plant-associated prokaryotes.</title>
        <authorList>
            <person name="Whitman W."/>
        </authorList>
    </citation>
    <scope>NUCLEOTIDE SEQUENCE [LARGE SCALE GENOMIC DNA]</scope>
    <source>
        <strain evidence="1 2">AN3</strain>
    </source>
</reference>
<dbReference type="Proteomes" id="UP000549052">
    <property type="component" value="Unassembled WGS sequence"/>
</dbReference>
<dbReference type="AlphaFoldDB" id="A0A839EN30"/>
<protein>
    <submittedName>
        <fullName evidence="1">Uncharacterized protein</fullName>
    </submittedName>
</protein>
<comment type="caution">
    <text evidence="1">The sequence shown here is derived from an EMBL/GenBank/DDBJ whole genome shotgun (WGS) entry which is preliminary data.</text>
</comment>
<proteinExistence type="predicted"/>
<dbReference type="RefSeq" id="WP_182550913.1">
    <property type="nucleotide sequence ID" value="NZ_JACGXN010000007.1"/>
</dbReference>
<accession>A0A839EN30</accession>
<keyword evidence="2" id="KW-1185">Reference proteome</keyword>
<gene>
    <name evidence="1" type="ORF">FHW16_003969</name>
</gene>
<name>A0A839EN30_9HYPH</name>
<dbReference type="EMBL" id="JACGXN010000007">
    <property type="protein sequence ID" value="MBA8880249.1"/>
    <property type="molecule type" value="Genomic_DNA"/>
</dbReference>
<sequence length="45" mass="4820">MKLPKVAVKSGATIAKAAAKLAEPCDKRTISQILRESSGGFSFRR</sequence>